<evidence type="ECO:0000313" key="3">
    <source>
        <dbReference type="Ensembl" id="ENSAOWP00000007551.1"/>
    </source>
</evidence>
<dbReference type="Proteomes" id="UP000694424">
    <property type="component" value="Unplaced"/>
</dbReference>
<proteinExistence type="inferred from homology"/>
<protein>
    <recommendedName>
        <fullName evidence="2">Transglutaminase N-terminal domain-containing protein</fullName>
    </recommendedName>
</protein>
<reference evidence="3" key="2">
    <citation type="submission" date="2025-09" db="UniProtKB">
        <authorList>
            <consortium name="Ensembl"/>
        </authorList>
    </citation>
    <scope>IDENTIFICATION</scope>
</reference>
<evidence type="ECO:0000256" key="1">
    <source>
        <dbReference type="ARBA" id="ARBA00005968"/>
    </source>
</evidence>
<name>A0A8B9P7Z2_APTOW</name>
<dbReference type="Pfam" id="PF00868">
    <property type="entry name" value="Transglut_N"/>
    <property type="match status" value="1"/>
</dbReference>
<comment type="similarity">
    <text evidence="1">Belongs to the transglutaminase superfamily. Transglutaminase family.</text>
</comment>
<dbReference type="AlphaFoldDB" id="A0A8B9P7Z2"/>
<evidence type="ECO:0000313" key="4">
    <source>
        <dbReference type="Proteomes" id="UP000694424"/>
    </source>
</evidence>
<organism evidence="3 4">
    <name type="scientific">Apteryx owenii</name>
    <name type="common">Little spotted kiwi</name>
    <dbReference type="NCBI Taxonomy" id="8824"/>
    <lineage>
        <taxon>Eukaryota</taxon>
        <taxon>Metazoa</taxon>
        <taxon>Chordata</taxon>
        <taxon>Craniata</taxon>
        <taxon>Vertebrata</taxon>
        <taxon>Euteleostomi</taxon>
        <taxon>Archelosauria</taxon>
        <taxon>Archosauria</taxon>
        <taxon>Dinosauria</taxon>
        <taxon>Saurischia</taxon>
        <taxon>Theropoda</taxon>
        <taxon>Coelurosauria</taxon>
        <taxon>Aves</taxon>
        <taxon>Palaeognathae</taxon>
        <taxon>Apterygiformes</taxon>
        <taxon>Apterygidae</taxon>
        <taxon>Apteryx</taxon>
    </lineage>
</organism>
<dbReference type="InterPro" id="IPR001102">
    <property type="entry name" value="Transglutaminase_N"/>
</dbReference>
<sequence length="64" mass="7378">MAGWVTKKCDLNIAVNNNNHHTEEISTERLVVRRGQPFTITVSFTRLMCVEKNLIWSTEPLAYT</sequence>
<accession>A0A8B9P7Z2</accession>
<evidence type="ECO:0000259" key="2">
    <source>
        <dbReference type="Pfam" id="PF00868"/>
    </source>
</evidence>
<dbReference type="InterPro" id="IPR014756">
    <property type="entry name" value="Ig_E-set"/>
</dbReference>
<dbReference type="InterPro" id="IPR013783">
    <property type="entry name" value="Ig-like_fold"/>
</dbReference>
<dbReference type="Gene3D" id="2.60.40.10">
    <property type="entry name" value="Immunoglobulins"/>
    <property type="match status" value="1"/>
</dbReference>
<reference evidence="3" key="1">
    <citation type="submission" date="2025-08" db="UniProtKB">
        <authorList>
            <consortium name="Ensembl"/>
        </authorList>
    </citation>
    <scope>IDENTIFICATION</scope>
</reference>
<dbReference type="SUPFAM" id="SSF81296">
    <property type="entry name" value="E set domains"/>
    <property type="match status" value="1"/>
</dbReference>
<dbReference type="Ensembl" id="ENSAOWT00000008550.1">
    <property type="protein sequence ID" value="ENSAOWP00000007551.1"/>
    <property type="gene ID" value="ENSAOWG00000005189.1"/>
</dbReference>
<keyword evidence="4" id="KW-1185">Reference proteome</keyword>
<feature type="domain" description="Transglutaminase N-terminal" evidence="2">
    <location>
        <begin position="7"/>
        <end position="47"/>
    </location>
</feature>